<reference evidence="2" key="1">
    <citation type="submission" date="2023-07" db="EMBL/GenBank/DDBJ databases">
        <title>30 novel species of actinomycetes from the DSMZ collection.</title>
        <authorList>
            <person name="Nouioui I."/>
        </authorList>
    </citation>
    <scope>NUCLEOTIDE SEQUENCE [LARGE SCALE GENOMIC DNA]</scope>
    <source>
        <strain evidence="2">DSM 44915</strain>
    </source>
</reference>
<protein>
    <submittedName>
        <fullName evidence="1">Uncharacterized protein</fullName>
    </submittedName>
</protein>
<proteinExistence type="predicted"/>
<dbReference type="Proteomes" id="UP001183410">
    <property type="component" value="Unassembled WGS sequence"/>
</dbReference>
<dbReference type="RefSeq" id="WP_311670917.1">
    <property type="nucleotide sequence ID" value="NZ_JAVREO010000040.1"/>
</dbReference>
<dbReference type="EMBL" id="JAVREO010000040">
    <property type="protein sequence ID" value="MDT0270853.1"/>
    <property type="molecule type" value="Genomic_DNA"/>
</dbReference>
<sequence>MRMLSGSEPAGALLVLSVVEHAGRRPAGELVVDADQGAVMDATGALWLVDADQVARVLALTCPCRCTELTNYRDGAETSRSVTPGR</sequence>
<accession>A0ABU2K1J5</accession>
<name>A0ABU2K1J5_9ACTN</name>
<evidence type="ECO:0000313" key="1">
    <source>
        <dbReference type="EMBL" id="MDT0270853.1"/>
    </source>
</evidence>
<keyword evidence="2" id="KW-1185">Reference proteome</keyword>
<gene>
    <name evidence="1" type="ORF">RM844_31750</name>
</gene>
<evidence type="ECO:0000313" key="2">
    <source>
        <dbReference type="Proteomes" id="UP001183410"/>
    </source>
</evidence>
<comment type="caution">
    <text evidence="1">The sequence shown here is derived from an EMBL/GenBank/DDBJ whole genome shotgun (WGS) entry which is preliminary data.</text>
</comment>
<organism evidence="1 2">
    <name type="scientific">Streptomyces chisholmiae</name>
    <dbReference type="NCBI Taxonomy" id="3075540"/>
    <lineage>
        <taxon>Bacteria</taxon>
        <taxon>Bacillati</taxon>
        <taxon>Actinomycetota</taxon>
        <taxon>Actinomycetes</taxon>
        <taxon>Kitasatosporales</taxon>
        <taxon>Streptomycetaceae</taxon>
        <taxon>Streptomyces</taxon>
    </lineage>
</organism>